<dbReference type="Pfam" id="PF00288">
    <property type="entry name" value="GHMP_kinases_N"/>
    <property type="match status" value="1"/>
</dbReference>
<sequence length="270" mass="29339">MISFPICKINLGLHIVGKRNDGYHDLETIFYPIALKDALEIIQADTFSFKATGIAVDGDPSKNLCVKAYDLLKQKFDLPPVYMHLHKAIPLGAGLGGGSSDGAATLLLLNQKFQLKLSPGELIDLALQLGSDCPFFIINKPCIATGRGEIMQPVDIPVLKGHKIIIVNPGIHVNTGWAFSQITPTPASHSLSEIIAQPISTWKDSLKNDFEDAVFGAHPAIKNIKDELYAQGALYASMSGSGASVYGIFDKKNVPELNFPEHYFVHKSDL</sequence>
<comment type="catalytic activity">
    <reaction evidence="6">
        <text>4-CDP-2-C-methyl-D-erythritol + ATP = 4-CDP-2-C-methyl-D-erythritol 2-phosphate + ADP + H(+)</text>
        <dbReference type="Rhea" id="RHEA:18437"/>
        <dbReference type="ChEBI" id="CHEBI:15378"/>
        <dbReference type="ChEBI" id="CHEBI:30616"/>
        <dbReference type="ChEBI" id="CHEBI:57823"/>
        <dbReference type="ChEBI" id="CHEBI:57919"/>
        <dbReference type="ChEBI" id="CHEBI:456216"/>
        <dbReference type="EC" id="2.7.1.148"/>
    </reaction>
</comment>
<feature type="domain" description="GHMP kinase C-terminal" evidence="8">
    <location>
        <begin position="198"/>
        <end position="253"/>
    </location>
</feature>
<evidence type="ECO:0000313" key="10">
    <source>
        <dbReference type="Proteomes" id="UP000812270"/>
    </source>
</evidence>
<dbReference type="InterPro" id="IPR013750">
    <property type="entry name" value="GHMP_kinase_C_dom"/>
</dbReference>
<evidence type="ECO:0000313" key="9">
    <source>
        <dbReference type="EMBL" id="MBV4356730.1"/>
    </source>
</evidence>
<dbReference type="Pfam" id="PF08544">
    <property type="entry name" value="GHMP_kinases_C"/>
    <property type="match status" value="1"/>
</dbReference>
<feature type="binding site" evidence="6">
    <location>
        <begin position="90"/>
        <end position="100"/>
    </location>
    <ligand>
        <name>ATP</name>
        <dbReference type="ChEBI" id="CHEBI:30616"/>
    </ligand>
</feature>
<dbReference type="EC" id="2.7.1.148" evidence="2 6"/>
<protein>
    <recommendedName>
        <fullName evidence="3 6">4-diphosphocytidyl-2-C-methyl-D-erythritol kinase</fullName>
        <shortName evidence="6">CMK</shortName>
        <ecNumber evidence="2 6">2.7.1.148</ecNumber>
    </recommendedName>
    <alternativeName>
        <fullName evidence="5 6">4-(cytidine-5'-diphospho)-2-C-methyl-D-erythritol kinase</fullName>
    </alternativeName>
</protein>
<name>A0A9E2W201_9BACT</name>
<evidence type="ECO:0000259" key="8">
    <source>
        <dbReference type="Pfam" id="PF08544"/>
    </source>
</evidence>
<comment type="function">
    <text evidence="6">Catalyzes the phosphorylation of the position 2 hydroxy group of 4-diphosphocytidyl-2C-methyl-D-erythritol.</text>
</comment>
<evidence type="ECO:0000256" key="6">
    <source>
        <dbReference type="HAMAP-Rule" id="MF_00061"/>
    </source>
</evidence>
<evidence type="ECO:0000256" key="4">
    <source>
        <dbReference type="ARBA" id="ARBA00022741"/>
    </source>
</evidence>
<dbReference type="GO" id="GO:0050515">
    <property type="term" value="F:4-(cytidine 5'-diphospho)-2-C-methyl-D-erythritol kinase activity"/>
    <property type="evidence" value="ECO:0007669"/>
    <property type="project" value="UniProtKB-UniRule"/>
</dbReference>
<dbReference type="AlphaFoldDB" id="A0A9E2W201"/>
<comment type="caution">
    <text evidence="9">The sequence shown here is derived from an EMBL/GenBank/DDBJ whole genome shotgun (WGS) entry which is preliminary data.</text>
</comment>
<gene>
    <name evidence="6 9" type="primary">ispE</name>
    <name evidence="9" type="ORF">KTO63_06170</name>
</gene>
<feature type="active site" evidence="6">
    <location>
        <position position="8"/>
    </location>
</feature>
<evidence type="ECO:0000256" key="3">
    <source>
        <dbReference type="ARBA" id="ARBA00017473"/>
    </source>
</evidence>
<dbReference type="Proteomes" id="UP000812270">
    <property type="component" value="Unassembled WGS sequence"/>
</dbReference>
<dbReference type="PANTHER" id="PTHR43527:SF2">
    <property type="entry name" value="4-DIPHOSPHOCYTIDYL-2-C-METHYL-D-ERYTHRITOL KINASE, CHLOROPLASTIC"/>
    <property type="match status" value="1"/>
</dbReference>
<dbReference type="InterPro" id="IPR004424">
    <property type="entry name" value="IspE"/>
</dbReference>
<organism evidence="9 10">
    <name type="scientific">Pinibacter aurantiacus</name>
    <dbReference type="NCBI Taxonomy" id="2851599"/>
    <lineage>
        <taxon>Bacteria</taxon>
        <taxon>Pseudomonadati</taxon>
        <taxon>Bacteroidota</taxon>
        <taxon>Chitinophagia</taxon>
        <taxon>Chitinophagales</taxon>
        <taxon>Chitinophagaceae</taxon>
        <taxon>Pinibacter</taxon>
    </lineage>
</organism>
<keyword evidence="10" id="KW-1185">Reference proteome</keyword>
<accession>A0A9E2W201</accession>
<dbReference type="GO" id="GO:0016114">
    <property type="term" value="P:terpenoid biosynthetic process"/>
    <property type="evidence" value="ECO:0007669"/>
    <property type="project" value="UniProtKB-UniRule"/>
</dbReference>
<dbReference type="GO" id="GO:0005524">
    <property type="term" value="F:ATP binding"/>
    <property type="evidence" value="ECO:0007669"/>
    <property type="project" value="UniProtKB-UniRule"/>
</dbReference>
<dbReference type="GO" id="GO:0019288">
    <property type="term" value="P:isopentenyl diphosphate biosynthetic process, methylerythritol 4-phosphate pathway"/>
    <property type="evidence" value="ECO:0007669"/>
    <property type="project" value="UniProtKB-UniRule"/>
</dbReference>
<dbReference type="HAMAP" id="MF_00061">
    <property type="entry name" value="IspE"/>
    <property type="match status" value="1"/>
</dbReference>
<dbReference type="EMBL" id="JAHSPG010000003">
    <property type="protein sequence ID" value="MBV4356730.1"/>
    <property type="molecule type" value="Genomic_DNA"/>
</dbReference>
<keyword evidence="4 6" id="KW-0547">Nucleotide-binding</keyword>
<proteinExistence type="inferred from homology"/>
<evidence type="ECO:0000256" key="1">
    <source>
        <dbReference type="ARBA" id="ARBA00009684"/>
    </source>
</evidence>
<keyword evidence="6" id="KW-0067">ATP-binding</keyword>
<evidence type="ECO:0000256" key="5">
    <source>
        <dbReference type="ARBA" id="ARBA00032554"/>
    </source>
</evidence>
<evidence type="ECO:0000256" key="2">
    <source>
        <dbReference type="ARBA" id="ARBA00012052"/>
    </source>
</evidence>
<keyword evidence="6" id="KW-0414">Isoprene biosynthesis</keyword>
<dbReference type="PIRSF" id="PIRSF010376">
    <property type="entry name" value="IspE"/>
    <property type="match status" value="1"/>
</dbReference>
<dbReference type="RefSeq" id="WP_217790370.1">
    <property type="nucleotide sequence ID" value="NZ_JAHSPG010000003.1"/>
</dbReference>
<comment type="pathway">
    <text evidence="6">Isoprenoid biosynthesis; isopentenyl diphosphate biosynthesis via DXP pathway; isopentenyl diphosphate from 1-deoxy-D-xylulose 5-phosphate: step 3/6.</text>
</comment>
<keyword evidence="6 9" id="KW-0808">Transferase</keyword>
<evidence type="ECO:0000259" key="7">
    <source>
        <dbReference type="Pfam" id="PF00288"/>
    </source>
</evidence>
<dbReference type="NCBIfam" id="TIGR00154">
    <property type="entry name" value="ispE"/>
    <property type="match status" value="1"/>
</dbReference>
<dbReference type="InterPro" id="IPR006204">
    <property type="entry name" value="GHMP_kinase_N_dom"/>
</dbReference>
<feature type="active site" evidence="6">
    <location>
        <position position="132"/>
    </location>
</feature>
<reference evidence="9" key="1">
    <citation type="submission" date="2021-06" db="EMBL/GenBank/DDBJ databases">
        <authorList>
            <person name="Huq M.A."/>
        </authorList>
    </citation>
    <scope>NUCLEOTIDE SEQUENCE</scope>
    <source>
        <strain evidence="9">MAH-26</strain>
    </source>
</reference>
<comment type="similarity">
    <text evidence="1 6">Belongs to the GHMP kinase family. IspE subfamily.</text>
</comment>
<keyword evidence="6 9" id="KW-0418">Kinase</keyword>
<dbReference type="PANTHER" id="PTHR43527">
    <property type="entry name" value="4-DIPHOSPHOCYTIDYL-2-C-METHYL-D-ERYTHRITOL KINASE, CHLOROPLASTIC"/>
    <property type="match status" value="1"/>
</dbReference>
<feature type="domain" description="GHMP kinase N-terminal" evidence="7">
    <location>
        <begin position="63"/>
        <end position="137"/>
    </location>
</feature>